<dbReference type="SUPFAM" id="SSF52540">
    <property type="entry name" value="P-loop containing nucleoside triphosphate hydrolases"/>
    <property type="match status" value="1"/>
</dbReference>
<keyword evidence="4 8" id="KW-0067">ATP-binding</keyword>
<comment type="caution">
    <text evidence="11">The sequence shown here is derived from an EMBL/GenBank/DDBJ whole genome shotgun (WGS) entry which is preliminary data.</text>
</comment>
<dbReference type="GO" id="GO:0007018">
    <property type="term" value="P:microtubule-based movement"/>
    <property type="evidence" value="ECO:0007669"/>
    <property type="project" value="InterPro"/>
</dbReference>
<proteinExistence type="inferred from homology"/>
<organism evidence="11 12">
    <name type="scientific">Geodia barretti</name>
    <name type="common">Barrett's horny sponge</name>
    <dbReference type="NCBI Taxonomy" id="519541"/>
    <lineage>
        <taxon>Eukaryota</taxon>
        <taxon>Metazoa</taxon>
        <taxon>Porifera</taxon>
        <taxon>Demospongiae</taxon>
        <taxon>Heteroscleromorpha</taxon>
        <taxon>Tetractinellida</taxon>
        <taxon>Astrophorina</taxon>
        <taxon>Geodiidae</taxon>
        <taxon>Geodia</taxon>
    </lineage>
</organism>
<evidence type="ECO:0000256" key="3">
    <source>
        <dbReference type="ARBA" id="ARBA00022741"/>
    </source>
</evidence>
<reference evidence="11" key="1">
    <citation type="submission" date="2023-03" db="EMBL/GenBank/DDBJ databases">
        <authorList>
            <person name="Steffen K."/>
            <person name="Cardenas P."/>
        </authorList>
    </citation>
    <scope>NUCLEOTIDE SEQUENCE</scope>
</reference>
<comment type="similarity">
    <text evidence="8 9">Belongs to the TRAFAC class myosin-kinesin ATPase superfamily. Kinesin family.</text>
</comment>
<dbReference type="InterPro" id="IPR036961">
    <property type="entry name" value="Kinesin_motor_dom_sf"/>
</dbReference>
<dbReference type="PROSITE" id="PS00411">
    <property type="entry name" value="KINESIN_MOTOR_1"/>
    <property type="match status" value="1"/>
</dbReference>
<evidence type="ECO:0000256" key="8">
    <source>
        <dbReference type="PROSITE-ProRule" id="PRU00283"/>
    </source>
</evidence>
<dbReference type="GO" id="GO:0005524">
    <property type="term" value="F:ATP binding"/>
    <property type="evidence" value="ECO:0007669"/>
    <property type="project" value="UniProtKB-UniRule"/>
</dbReference>
<name>A0AA35R1E1_GEOBA</name>
<evidence type="ECO:0000256" key="7">
    <source>
        <dbReference type="ARBA" id="ARBA00023212"/>
    </source>
</evidence>
<dbReference type="Gene3D" id="3.40.850.10">
    <property type="entry name" value="Kinesin motor domain"/>
    <property type="match status" value="1"/>
</dbReference>
<feature type="binding site" evidence="8">
    <location>
        <begin position="60"/>
        <end position="67"/>
    </location>
    <ligand>
        <name>ATP</name>
        <dbReference type="ChEBI" id="CHEBI:30616"/>
    </ligand>
</feature>
<dbReference type="GO" id="GO:0008017">
    <property type="term" value="F:microtubule binding"/>
    <property type="evidence" value="ECO:0007669"/>
    <property type="project" value="InterPro"/>
</dbReference>
<evidence type="ECO:0000256" key="2">
    <source>
        <dbReference type="ARBA" id="ARBA00022701"/>
    </source>
</evidence>
<evidence type="ECO:0000256" key="1">
    <source>
        <dbReference type="ARBA" id="ARBA00004245"/>
    </source>
</evidence>
<evidence type="ECO:0000256" key="5">
    <source>
        <dbReference type="ARBA" id="ARBA00023054"/>
    </source>
</evidence>
<sequence>MDPNRDSDDILRAKRSHDHSYMFDVAFSQRATQRDVYQRTSQGLVSKVIRGYNATVFAYGPTGAGKTYTMLGKTGEPGIMALTLSDLFAKMEQNQATSRYRVTMAYLEIYNEMVRNLLGPSVGILDLREDAHGATVVSGLTEVEVHDSDEVMDLLTRGNLRRTCEPTAVNKTSSRSHAVLKVTVEQQSRVLNMCQKIRTGVLFMIDLAGSERAANTRNRGLRMKEGAHINRSLLALANCINTLSSGGQYVNYRDSKLTRLLKDALSGNSFTVMIAHISPASSCYEESKNTLKYADRVKHLKTKVSSNVVEVDQHVSEYQACMESMRTRILELEGHAGVAGGRGRQSVY</sequence>
<dbReference type="GO" id="GO:0005874">
    <property type="term" value="C:microtubule"/>
    <property type="evidence" value="ECO:0007669"/>
    <property type="project" value="UniProtKB-KW"/>
</dbReference>
<evidence type="ECO:0000256" key="9">
    <source>
        <dbReference type="RuleBase" id="RU000394"/>
    </source>
</evidence>
<dbReference type="AlphaFoldDB" id="A0AA35R1E1"/>
<dbReference type="FunFam" id="3.40.850.10:FF:000056">
    <property type="entry name" value="Kinesin-like protein"/>
    <property type="match status" value="1"/>
</dbReference>
<protein>
    <recommendedName>
        <fullName evidence="9">Kinesin-like protein</fullName>
    </recommendedName>
</protein>
<keyword evidence="2 9" id="KW-0493">Microtubule</keyword>
<keyword evidence="12" id="KW-1185">Reference proteome</keyword>
<dbReference type="PRINTS" id="PR00380">
    <property type="entry name" value="KINESINHEAVY"/>
</dbReference>
<dbReference type="InterPro" id="IPR001752">
    <property type="entry name" value="Kinesin_motor_dom"/>
</dbReference>
<accession>A0AA35R1E1</accession>
<dbReference type="EMBL" id="CASHTH010000355">
    <property type="protein sequence ID" value="CAI7999100.1"/>
    <property type="molecule type" value="Genomic_DNA"/>
</dbReference>
<dbReference type="PROSITE" id="PS50067">
    <property type="entry name" value="KINESIN_MOTOR_2"/>
    <property type="match status" value="1"/>
</dbReference>
<evidence type="ECO:0000313" key="11">
    <source>
        <dbReference type="EMBL" id="CAI7999100.1"/>
    </source>
</evidence>
<keyword evidence="7" id="KW-0206">Cytoskeleton</keyword>
<dbReference type="InterPro" id="IPR027640">
    <property type="entry name" value="Kinesin-like_fam"/>
</dbReference>
<evidence type="ECO:0000256" key="6">
    <source>
        <dbReference type="ARBA" id="ARBA00023175"/>
    </source>
</evidence>
<dbReference type="PANTHER" id="PTHR47968">
    <property type="entry name" value="CENTROMERE PROTEIN E"/>
    <property type="match status" value="1"/>
</dbReference>
<keyword evidence="6 8" id="KW-0505">Motor protein</keyword>
<dbReference type="PANTHER" id="PTHR47968:SF13">
    <property type="entry name" value="KINESIN-LIKE PROTEIN KIF19 ISOFORM X1"/>
    <property type="match status" value="1"/>
</dbReference>
<dbReference type="InterPro" id="IPR027417">
    <property type="entry name" value="P-loop_NTPase"/>
</dbReference>
<dbReference type="GO" id="GO:0003777">
    <property type="term" value="F:microtubule motor activity"/>
    <property type="evidence" value="ECO:0007669"/>
    <property type="project" value="InterPro"/>
</dbReference>
<dbReference type="SMART" id="SM00129">
    <property type="entry name" value="KISc"/>
    <property type="match status" value="1"/>
</dbReference>
<evidence type="ECO:0000259" key="10">
    <source>
        <dbReference type="PROSITE" id="PS50067"/>
    </source>
</evidence>
<comment type="subcellular location">
    <subcellularLocation>
        <location evidence="1">Cytoplasm</location>
        <location evidence="1">Cytoskeleton</location>
    </subcellularLocation>
</comment>
<evidence type="ECO:0000313" key="12">
    <source>
        <dbReference type="Proteomes" id="UP001174909"/>
    </source>
</evidence>
<keyword evidence="3 8" id="KW-0547">Nucleotide-binding</keyword>
<keyword evidence="7" id="KW-0963">Cytoplasm</keyword>
<evidence type="ECO:0000256" key="4">
    <source>
        <dbReference type="ARBA" id="ARBA00022840"/>
    </source>
</evidence>
<dbReference type="InterPro" id="IPR019821">
    <property type="entry name" value="Kinesin_motor_CS"/>
</dbReference>
<dbReference type="Pfam" id="PF00225">
    <property type="entry name" value="Kinesin"/>
    <property type="match status" value="1"/>
</dbReference>
<feature type="domain" description="Kinesin motor" evidence="10">
    <location>
        <begin position="1"/>
        <end position="300"/>
    </location>
</feature>
<keyword evidence="5" id="KW-0175">Coiled coil</keyword>
<dbReference type="Proteomes" id="UP001174909">
    <property type="component" value="Unassembled WGS sequence"/>
</dbReference>
<gene>
    <name evidence="11" type="ORF">GBAR_LOCUS2606</name>
</gene>